<organism evidence="2 3">
    <name type="scientific">Pseudoneobacillus rhizosphaerae</name>
    <dbReference type="NCBI Taxonomy" id="2880968"/>
    <lineage>
        <taxon>Bacteria</taxon>
        <taxon>Bacillati</taxon>
        <taxon>Bacillota</taxon>
        <taxon>Bacilli</taxon>
        <taxon>Bacillales</taxon>
        <taxon>Bacillaceae</taxon>
        <taxon>Pseudoneobacillus</taxon>
    </lineage>
</organism>
<dbReference type="Gene3D" id="3.40.630.30">
    <property type="match status" value="1"/>
</dbReference>
<accession>A0A9C7GCC9</accession>
<feature type="domain" description="N-acetyltransferase" evidence="1">
    <location>
        <begin position="31"/>
        <end position="173"/>
    </location>
</feature>
<dbReference type="AlphaFoldDB" id="A0A9C7GCC9"/>
<protein>
    <recommendedName>
        <fullName evidence="1">N-acetyltransferase domain-containing protein</fullName>
    </recommendedName>
</protein>
<dbReference type="GO" id="GO:0016747">
    <property type="term" value="F:acyltransferase activity, transferring groups other than amino-acyl groups"/>
    <property type="evidence" value="ECO:0007669"/>
    <property type="project" value="InterPro"/>
</dbReference>
<dbReference type="InterPro" id="IPR000182">
    <property type="entry name" value="GNAT_dom"/>
</dbReference>
<dbReference type="EMBL" id="CAKJTG010000026">
    <property type="protein sequence ID" value="CAG9609944.1"/>
    <property type="molecule type" value="Genomic_DNA"/>
</dbReference>
<dbReference type="CDD" id="cd04301">
    <property type="entry name" value="NAT_SF"/>
    <property type="match status" value="1"/>
</dbReference>
<sequence>MDTQLFLSKPTIELKEEYMSFYHEWKQSGETMVPWVIEKDPSNFEAMVQSLLESEKCLNLPEGWVPDSTFWLINENNRVLGAVNIRHRLTQRLIDRGGHIGYGIRPSERRKGYATRLLSLSLEKVKGFGVDKALITCDESNTGSLKTILNNGGVPDTDFIEEDGNVIKRFWIETERKEV</sequence>
<dbReference type="PROSITE" id="PS51186">
    <property type="entry name" value="GNAT"/>
    <property type="match status" value="1"/>
</dbReference>
<keyword evidence="3" id="KW-1185">Reference proteome</keyword>
<gene>
    <name evidence="2" type="ORF">NEOCIP111885_03687</name>
</gene>
<name>A0A9C7GCC9_9BACI</name>
<dbReference type="SUPFAM" id="SSF55729">
    <property type="entry name" value="Acyl-CoA N-acyltransferases (Nat)"/>
    <property type="match status" value="1"/>
</dbReference>
<comment type="caution">
    <text evidence="2">The sequence shown here is derived from an EMBL/GenBank/DDBJ whole genome shotgun (WGS) entry which is preliminary data.</text>
</comment>
<dbReference type="RefSeq" id="WP_230498173.1">
    <property type="nucleotide sequence ID" value="NZ_CAKJTG010000026.1"/>
</dbReference>
<dbReference type="Pfam" id="PF13302">
    <property type="entry name" value="Acetyltransf_3"/>
    <property type="match status" value="1"/>
</dbReference>
<evidence type="ECO:0000313" key="3">
    <source>
        <dbReference type="Proteomes" id="UP000789845"/>
    </source>
</evidence>
<dbReference type="PANTHER" id="PTHR39173">
    <property type="entry name" value="ACETYLTRANSFERASE"/>
    <property type="match status" value="1"/>
</dbReference>
<dbReference type="PANTHER" id="PTHR39173:SF1">
    <property type="entry name" value="ACETYLTRANSFERASE"/>
    <property type="match status" value="1"/>
</dbReference>
<dbReference type="Proteomes" id="UP000789845">
    <property type="component" value="Unassembled WGS sequence"/>
</dbReference>
<evidence type="ECO:0000313" key="2">
    <source>
        <dbReference type="EMBL" id="CAG9609944.1"/>
    </source>
</evidence>
<reference evidence="2" key="1">
    <citation type="submission" date="2021-10" db="EMBL/GenBank/DDBJ databases">
        <authorList>
            <person name="Criscuolo A."/>
        </authorList>
    </citation>
    <scope>NUCLEOTIDE SEQUENCE</scope>
    <source>
        <strain evidence="2">CIP111885</strain>
    </source>
</reference>
<proteinExistence type="predicted"/>
<dbReference type="InterPro" id="IPR016181">
    <property type="entry name" value="Acyl_CoA_acyltransferase"/>
</dbReference>
<evidence type="ECO:0000259" key="1">
    <source>
        <dbReference type="PROSITE" id="PS51186"/>
    </source>
</evidence>